<dbReference type="Proteomes" id="UP000192758">
    <property type="component" value="Unassembled WGS sequence"/>
</dbReference>
<dbReference type="InterPro" id="IPR052626">
    <property type="entry name" value="SWT1_Regulator"/>
</dbReference>
<dbReference type="Pfam" id="PF13638">
    <property type="entry name" value="PIN_4"/>
    <property type="match status" value="1"/>
</dbReference>
<evidence type="ECO:0000313" key="3">
    <source>
        <dbReference type="Proteomes" id="UP000192758"/>
    </source>
</evidence>
<reference evidence="2 3" key="1">
    <citation type="journal article" date="2017" name="Environ. Microbiol.">
        <title>Decay of the glycolytic pathway and adaptation to intranuclear parasitism within Enterocytozoonidae microsporidia.</title>
        <authorList>
            <person name="Wiredu Boakye D."/>
            <person name="Jaroenlak P."/>
            <person name="Prachumwat A."/>
            <person name="Williams T.A."/>
            <person name="Bateman K.S."/>
            <person name="Itsathitphaisarn O."/>
            <person name="Sritunyalucksana K."/>
            <person name="Paszkiewicz K.H."/>
            <person name="Moore K.A."/>
            <person name="Stentiford G.D."/>
            <person name="Williams B.A."/>
        </authorList>
    </citation>
    <scope>NUCLEOTIDE SEQUENCE [LARGE SCALE GENOMIC DNA]</scope>
    <source>
        <strain evidence="2 3">TH1</strain>
    </source>
</reference>
<dbReference type="GO" id="GO:0004540">
    <property type="term" value="F:RNA nuclease activity"/>
    <property type="evidence" value="ECO:0007669"/>
    <property type="project" value="UniProtKB-ARBA"/>
</dbReference>
<dbReference type="AlphaFoldDB" id="A0A1W0E6Z9"/>
<dbReference type="PANTHER" id="PTHR16161:SF0">
    <property type="entry name" value="TRANSCRIPTIONAL PROTEIN SWT1"/>
    <property type="match status" value="1"/>
</dbReference>
<dbReference type="InterPro" id="IPR029060">
    <property type="entry name" value="PIN-like_dom_sf"/>
</dbReference>
<dbReference type="VEuPathDB" id="MicrosporidiaDB:EHP00_934"/>
<dbReference type="Gene3D" id="3.40.50.1010">
    <property type="entry name" value="5'-nuclease"/>
    <property type="match status" value="1"/>
</dbReference>
<dbReference type="OrthoDB" id="2017974at2759"/>
<comment type="caution">
    <text evidence="2">The sequence shown here is derived from an EMBL/GenBank/DDBJ whole genome shotgun (WGS) entry which is preliminary data.</text>
</comment>
<name>A0A1W0E6Z9_9MICR</name>
<proteinExistence type="predicted"/>
<keyword evidence="3" id="KW-1185">Reference proteome</keyword>
<dbReference type="SUPFAM" id="SSF88723">
    <property type="entry name" value="PIN domain-like"/>
    <property type="match status" value="1"/>
</dbReference>
<evidence type="ECO:0000313" key="2">
    <source>
        <dbReference type="EMBL" id="OQS55021.1"/>
    </source>
</evidence>
<sequence>MGILSFIVDTNVLVENFKFYKDLCFNAHKYEYVIYISKIVIKELDGLKKEHWGARKAINNLLANKNQRVFIEGVFQNEFIDVIIEENLRINAEKNDDKLLNFALTKENPILLTDDNVLLLKCQMHKVSAYSTKNVDLSTFFYNLGLKRKKDHSTKCKIDYFTVYEQILKSIEQILYKEYGNFLALDIYGKDFDNIIDLIIENFFVFKKYISIHSKKYFVALKKAYKRQDKEEFDFYLQKVALVFTYI</sequence>
<feature type="domain" description="PIN" evidence="1">
    <location>
        <begin position="4"/>
        <end position="120"/>
    </location>
</feature>
<dbReference type="GO" id="GO:0005634">
    <property type="term" value="C:nucleus"/>
    <property type="evidence" value="ECO:0007669"/>
    <property type="project" value="TreeGrafter"/>
</dbReference>
<dbReference type="PANTHER" id="PTHR16161">
    <property type="entry name" value="TRANSCRIPTIONAL PROTEIN SWT1"/>
    <property type="match status" value="1"/>
</dbReference>
<protein>
    <recommendedName>
        <fullName evidence="1">PIN domain-containing protein</fullName>
    </recommendedName>
</protein>
<organism evidence="2 3">
    <name type="scientific">Ecytonucleospora hepatopenaei</name>
    <dbReference type="NCBI Taxonomy" id="646526"/>
    <lineage>
        <taxon>Eukaryota</taxon>
        <taxon>Fungi</taxon>
        <taxon>Fungi incertae sedis</taxon>
        <taxon>Microsporidia</taxon>
        <taxon>Enterocytozoonidae</taxon>
        <taxon>Ecytonucleospora</taxon>
    </lineage>
</organism>
<dbReference type="SMART" id="SM00670">
    <property type="entry name" value="PINc"/>
    <property type="match status" value="1"/>
</dbReference>
<accession>A0A1W0E6Z9</accession>
<evidence type="ECO:0000259" key="1">
    <source>
        <dbReference type="SMART" id="SM00670"/>
    </source>
</evidence>
<dbReference type="EMBL" id="MNPJ01000014">
    <property type="protein sequence ID" value="OQS55021.1"/>
    <property type="molecule type" value="Genomic_DNA"/>
</dbReference>
<dbReference type="InterPro" id="IPR002716">
    <property type="entry name" value="PIN_dom"/>
</dbReference>
<gene>
    <name evidence="2" type="ORF">EHP00_934</name>
</gene>